<dbReference type="EMBL" id="JBHMCG010000080">
    <property type="protein sequence ID" value="MFB9574200.1"/>
    <property type="molecule type" value="Genomic_DNA"/>
</dbReference>
<accession>A0ABV5R8M9</accession>
<gene>
    <name evidence="2" type="ORF">ACFFTL_18300</name>
</gene>
<evidence type="ECO:0000313" key="2">
    <source>
        <dbReference type="EMBL" id="MFB9574200.1"/>
    </source>
</evidence>
<reference evidence="2 3" key="1">
    <citation type="submission" date="2024-09" db="EMBL/GenBank/DDBJ databases">
        <authorList>
            <person name="Sun Q."/>
            <person name="Mori K."/>
        </authorList>
    </citation>
    <scope>NUCLEOTIDE SEQUENCE [LARGE SCALE GENOMIC DNA]</scope>
    <source>
        <strain evidence="2 3">JCM 3331</strain>
    </source>
</reference>
<dbReference type="Proteomes" id="UP001589710">
    <property type="component" value="Unassembled WGS sequence"/>
</dbReference>
<keyword evidence="3" id="KW-1185">Reference proteome</keyword>
<sequence length="232" mass="26226">MELQRNWLDVTYEEKDDAKEAGARWDHSARRWFAPPGREEALRRWAAAPDIPALLPGEDRTLGDGLFVDLVPRSCWFTNVRTCVAPEDWQRLRRMITTRAGQRCEICGATQDASIPRWLEGHERWTYDEERGVQTLRRLICLCTACHHVTHFGFAQVTGREEEAFAHLMAVTGMSQAAARAHIDEAFAVWEDRSNRSYDLDLSMLTGAGVTLAVPPDAEERAAASEDGLRGM</sequence>
<feature type="domain" description="DUF5710" evidence="1">
    <location>
        <begin position="5"/>
        <end position="45"/>
    </location>
</feature>
<dbReference type="Pfam" id="PF18974">
    <property type="entry name" value="DUF5710"/>
    <property type="match status" value="1"/>
</dbReference>
<dbReference type="InterPro" id="IPR043764">
    <property type="entry name" value="DUF5710"/>
</dbReference>
<evidence type="ECO:0000259" key="1">
    <source>
        <dbReference type="Pfam" id="PF18974"/>
    </source>
</evidence>
<organism evidence="2 3">
    <name type="scientific">Streptomyces yanii</name>
    <dbReference type="NCBI Taxonomy" id="78510"/>
    <lineage>
        <taxon>Bacteria</taxon>
        <taxon>Bacillati</taxon>
        <taxon>Actinomycetota</taxon>
        <taxon>Actinomycetes</taxon>
        <taxon>Kitasatosporales</taxon>
        <taxon>Streptomycetaceae</taxon>
        <taxon>Streptomyces</taxon>
    </lineage>
</organism>
<name>A0ABV5R8M9_9ACTN</name>
<proteinExistence type="predicted"/>
<comment type="caution">
    <text evidence="2">The sequence shown here is derived from an EMBL/GenBank/DDBJ whole genome shotgun (WGS) entry which is preliminary data.</text>
</comment>
<protein>
    <submittedName>
        <fullName evidence="2">DUF5710 domain-containing protein</fullName>
    </submittedName>
</protein>
<dbReference type="RefSeq" id="WP_345510127.1">
    <property type="nucleotide sequence ID" value="NZ_BAAAXD010000006.1"/>
</dbReference>
<evidence type="ECO:0000313" key="3">
    <source>
        <dbReference type="Proteomes" id="UP001589710"/>
    </source>
</evidence>